<proteinExistence type="predicted"/>
<dbReference type="PANTHER" id="PTHR33050">
    <property type="entry name" value="REVERSE TRANSCRIPTASE DOMAIN-CONTAINING PROTEIN"/>
    <property type="match status" value="1"/>
</dbReference>
<dbReference type="EMBL" id="JBJJXI010000059">
    <property type="protein sequence ID" value="KAL3398787.1"/>
    <property type="molecule type" value="Genomic_DNA"/>
</dbReference>
<dbReference type="GO" id="GO:0071897">
    <property type="term" value="P:DNA biosynthetic process"/>
    <property type="evidence" value="ECO:0007669"/>
    <property type="project" value="UniProtKB-ARBA"/>
</dbReference>
<dbReference type="InterPro" id="IPR043502">
    <property type="entry name" value="DNA/RNA_pol_sf"/>
</dbReference>
<keyword evidence="3" id="KW-1185">Reference proteome</keyword>
<accession>A0ABD2X1T2</accession>
<dbReference type="SUPFAM" id="SSF56672">
    <property type="entry name" value="DNA/RNA polymerases"/>
    <property type="match status" value="1"/>
</dbReference>
<dbReference type="InterPro" id="IPR043128">
    <property type="entry name" value="Rev_trsase/Diguanyl_cyclase"/>
</dbReference>
<dbReference type="CDD" id="cd03714">
    <property type="entry name" value="RT_DIRS1"/>
    <property type="match status" value="1"/>
</dbReference>
<dbReference type="InterPro" id="IPR000477">
    <property type="entry name" value="RT_dom"/>
</dbReference>
<dbReference type="Gene3D" id="3.10.10.10">
    <property type="entry name" value="HIV Type 1 Reverse Transcriptase, subunit A, domain 1"/>
    <property type="match status" value="1"/>
</dbReference>
<gene>
    <name evidence="2" type="ORF">TKK_007902</name>
</gene>
<organism evidence="2 3">
    <name type="scientific">Trichogramma kaykai</name>
    <dbReference type="NCBI Taxonomy" id="54128"/>
    <lineage>
        <taxon>Eukaryota</taxon>
        <taxon>Metazoa</taxon>
        <taxon>Ecdysozoa</taxon>
        <taxon>Arthropoda</taxon>
        <taxon>Hexapoda</taxon>
        <taxon>Insecta</taxon>
        <taxon>Pterygota</taxon>
        <taxon>Neoptera</taxon>
        <taxon>Endopterygota</taxon>
        <taxon>Hymenoptera</taxon>
        <taxon>Apocrita</taxon>
        <taxon>Proctotrupomorpha</taxon>
        <taxon>Chalcidoidea</taxon>
        <taxon>Trichogrammatidae</taxon>
        <taxon>Trichogramma</taxon>
    </lineage>
</organism>
<feature type="domain" description="Reverse transcriptase" evidence="1">
    <location>
        <begin position="28"/>
        <end position="207"/>
    </location>
</feature>
<dbReference type="InterPro" id="IPR052055">
    <property type="entry name" value="Hepadnavirus_pol/RT"/>
</dbReference>
<evidence type="ECO:0000313" key="2">
    <source>
        <dbReference type="EMBL" id="KAL3398787.1"/>
    </source>
</evidence>
<dbReference type="Gene3D" id="3.30.70.270">
    <property type="match status" value="1"/>
</dbReference>
<dbReference type="PANTHER" id="PTHR33050:SF7">
    <property type="entry name" value="RIBONUCLEASE H"/>
    <property type="match status" value="1"/>
</dbReference>
<dbReference type="PROSITE" id="PS50878">
    <property type="entry name" value="RT_POL"/>
    <property type="match status" value="1"/>
</dbReference>
<dbReference type="AlphaFoldDB" id="A0ABD2X1T2"/>
<reference evidence="2 3" key="1">
    <citation type="journal article" date="2024" name="bioRxiv">
        <title>A reference genome for Trichogramma kaykai: A tiny desert-dwelling parasitoid wasp with competing sex-ratio distorters.</title>
        <authorList>
            <person name="Culotta J."/>
            <person name="Lindsey A.R."/>
        </authorList>
    </citation>
    <scope>NUCLEOTIDE SEQUENCE [LARGE SCALE GENOMIC DNA]</scope>
    <source>
        <strain evidence="2 3">KSX58</strain>
    </source>
</reference>
<name>A0ABD2X1T2_9HYME</name>
<comment type="caution">
    <text evidence="2">The sequence shown here is derived from an EMBL/GenBank/DDBJ whole genome shotgun (WGS) entry which is preliminary data.</text>
</comment>
<dbReference type="Pfam" id="PF00078">
    <property type="entry name" value="RVT_1"/>
    <property type="match status" value="1"/>
</dbReference>
<sequence length="207" mass="23731">MYSSPENTYSEREKAIISTKITELLEKGAVSECNPTKGQFLSPIFVIPKSNGSHRLILNLKKFNEFVEPSHFKMESHKTAISLLQEDYFMASIDIKDAFYSVPIHESHRKYLRFQYENKLYEFNCLVFGLNVAPYFFTKLLKPVVSFLRKLGILLIVYIDDILLIAKRPEDCAAANNVTTNLLQNLGFLLNDKGSKIPSTRCVYLGF</sequence>
<protein>
    <recommendedName>
        <fullName evidence="1">Reverse transcriptase domain-containing protein</fullName>
    </recommendedName>
</protein>
<dbReference type="Proteomes" id="UP001627154">
    <property type="component" value="Unassembled WGS sequence"/>
</dbReference>
<evidence type="ECO:0000259" key="1">
    <source>
        <dbReference type="PROSITE" id="PS50878"/>
    </source>
</evidence>
<evidence type="ECO:0000313" key="3">
    <source>
        <dbReference type="Proteomes" id="UP001627154"/>
    </source>
</evidence>